<dbReference type="Proteomes" id="UP001250932">
    <property type="component" value="Unassembled WGS sequence"/>
</dbReference>
<dbReference type="RefSeq" id="WP_313833548.1">
    <property type="nucleotide sequence ID" value="NZ_JAQOUE010000001.1"/>
</dbReference>
<keyword evidence="3" id="KW-1185">Reference proteome</keyword>
<reference evidence="2 3" key="1">
    <citation type="journal article" date="2023" name="ISME J.">
        <title>Cultivation and genomic characterization of novel and ubiquitous marine nitrite-oxidizing bacteria from the Nitrospirales.</title>
        <authorList>
            <person name="Mueller A.J."/>
            <person name="Daebeler A."/>
            <person name="Herbold C.W."/>
            <person name="Kirkegaard R.H."/>
            <person name="Daims H."/>
        </authorList>
    </citation>
    <scope>NUCLEOTIDE SEQUENCE [LARGE SCALE GENOMIC DNA]</scope>
    <source>
        <strain evidence="2 3">EB</strain>
    </source>
</reference>
<evidence type="ECO:0000256" key="1">
    <source>
        <dbReference type="SAM" id="Phobius"/>
    </source>
</evidence>
<comment type="caution">
    <text evidence="2">The sequence shown here is derived from an EMBL/GenBank/DDBJ whole genome shotgun (WGS) entry which is preliminary data.</text>
</comment>
<protein>
    <submittedName>
        <fullName evidence="2">Zinc ribbon domain-containing protein</fullName>
    </submittedName>
</protein>
<dbReference type="EMBL" id="JAQOUE010000001">
    <property type="protein sequence ID" value="MDT7043065.1"/>
    <property type="molecule type" value="Genomic_DNA"/>
</dbReference>
<proteinExistence type="predicted"/>
<keyword evidence="1" id="KW-0472">Membrane</keyword>
<keyword evidence="1" id="KW-1133">Transmembrane helix</keyword>
<accession>A0ABU3K9J8</accession>
<evidence type="ECO:0000313" key="2">
    <source>
        <dbReference type="EMBL" id="MDT7043065.1"/>
    </source>
</evidence>
<organism evidence="2 3">
    <name type="scientific">Candidatus Nitronereus thalassa</name>
    <dbReference type="NCBI Taxonomy" id="3020898"/>
    <lineage>
        <taxon>Bacteria</taxon>
        <taxon>Pseudomonadati</taxon>
        <taxon>Nitrospirota</taxon>
        <taxon>Nitrospiria</taxon>
        <taxon>Nitrospirales</taxon>
        <taxon>Nitrospiraceae</taxon>
        <taxon>Candidatus Nitronereus</taxon>
    </lineage>
</organism>
<sequence length="117" mass="12967">MTELQTCPACRHAVPSRAQVCTNCGKRIPGASLYAERSKETLNIRILYIMVSLLILAVLFPPWEAAPGEPPAYLGMHFIQSPPEPGAVISKMLQSIELVTIAVGGMYLSWLFRERPR</sequence>
<feature type="transmembrane region" description="Helical" evidence="1">
    <location>
        <begin position="46"/>
        <end position="63"/>
    </location>
</feature>
<name>A0ABU3K9J8_9BACT</name>
<evidence type="ECO:0000313" key="3">
    <source>
        <dbReference type="Proteomes" id="UP001250932"/>
    </source>
</evidence>
<gene>
    <name evidence="2" type="ORF">PPG34_11930</name>
</gene>
<keyword evidence="1" id="KW-0812">Transmembrane</keyword>
<feature type="transmembrane region" description="Helical" evidence="1">
    <location>
        <begin position="92"/>
        <end position="112"/>
    </location>
</feature>